<accession>A0A401RDY5</accession>
<dbReference type="Proteomes" id="UP000287033">
    <property type="component" value="Unassembled WGS sequence"/>
</dbReference>
<feature type="non-terminal residue" evidence="5">
    <location>
        <position position="192"/>
    </location>
</feature>
<dbReference type="GO" id="GO:0005739">
    <property type="term" value="C:mitochondrion"/>
    <property type="evidence" value="ECO:0007669"/>
    <property type="project" value="TreeGrafter"/>
</dbReference>
<feature type="domain" description="Aminoacyl-tRNA synthetase class II (G/ P/ S/T)" evidence="4">
    <location>
        <begin position="27"/>
        <end position="164"/>
    </location>
</feature>
<dbReference type="Gene3D" id="3.40.50.800">
    <property type="entry name" value="Anticodon-binding domain"/>
    <property type="match status" value="1"/>
</dbReference>
<dbReference type="InterPro" id="IPR045864">
    <property type="entry name" value="aa-tRNA-synth_II/BPL/LPL"/>
</dbReference>
<dbReference type="EMBL" id="BEZZ01007667">
    <property type="protein sequence ID" value="GCC16360.1"/>
    <property type="molecule type" value="Genomic_DNA"/>
</dbReference>
<protein>
    <recommendedName>
        <fullName evidence="3">Threonyl-tRNA synthetase</fullName>
    </recommendedName>
</protein>
<keyword evidence="6" id="KW-1185">Reference proteome</keyword>
<dbReference type="GO" id="GO:0004829">
    <property type="term" value="F:threonine-tRNA ligase activity"/>
    <property type="evidence" value="ECO:0007669"/>
    <property type="project" value="InterPro"/>
</dbReference>
<reference evidence="5 6" key="1">
    <citation type="journal article" date="2018" name="Nat. Ecol. Evol.">
        <title>Shark genomes provide insights into elasmobranch evolution and the origin of vertebrates.</title>
        <authorList>
            <person name="Hara Y"/>
            <person name="Yamaguchi K"/>
            <person name="Onimaru K"/>
            <person name="Kadota M"/>
            <person name="Koyanagi M"/>
            <person name="Keeley SD"/>
            <person name="Tatsumi K"/>
            <person name="Tanaka K"/>
            <person name="Motone F"/>
            <person name="Kageyama Y"/>
            <person name="Nozu R"/>
            <person name="Adachi N"/>
            <person name="Nishimura O"/>
            <person name="Nakagawa R"/>
            <person name="Tanegashima C"/>
            <person name="Kiyatake I"/>
            <person name="Matsumoto R"/>
            <person name="Murakumo K"/>
            <person name="Nishida K"/>
            <person name="Terakita A"/>
            <person name="Kuratani S"/>
            <person name="Sato K"/>
            <person name="Hyodo S Kuraku.S."/>
        </authorList>
    </citation>
    <scope>NUCLEOTIDE SEQUENCE [LARGE SCALE GENOMIC DNA]</scope>
</reference>
<dbReference type="InterPro" id="IPR036621">
    <property type="entry name" value="Anticodon-bd_dom_sf"/>
</dbReference>
<dbReference type="Gene3D" id="3.30.930.10">
    <property type="entry name" value="Bira Bifunctional Protein, Domain 2"/>
    <property type="match status" value="1"/>
</dbReference>
<proteinExistence type="inferred from homology"/>
<sequence length="192" mass="21471">MMPVKGLCVCSVRFGAALQQMYLVIFQIGEEIEGCLEFLQDVYQVFGFSFRLYLSTRPETFMGDVEVWDLAEKQLQSSLEAFGQPWELNPGDGAFYGPKIDVQIKDAIGRDHQCATIQLDFQLPSRFGLSYIGKDGRVKASPVLIHRAILGSVERMIAILSENYAGKWPFWLSPSQVMVLAVSGSTADYAQQ</sequence>
<dbReference type="PANTHER" id="PTHR11451:SF46">
    <property type="entry name" value="THREONINE--TRNA LIGASE"/>
    <property type="match status" value="1"/>
</dbReference>
<comment type="similarity">
    <text evidence="1">Belongs to the class-II aminoacyl-tRNA synthetase family.</text>
</comment>
<dbReference type="OMA" id="CATIQLE"/>
<dbReference type="PRINTS" id="PR01047">
    <property type="entry name" value="TRNASYNTHTHR"/>
</dbReference>
<evidence type="ECO:0000313" key="6">
    <source>
        <dbReference type="Proteomes" id="UP000287033"/>
    </source>
</evidence>
<dbReference type="PANTHER" id="PTHR11451">
    <property type="entry name" value="THREONINE-TRNA LIGASE"/>
    <property type="match status" value="1"/>
</dbReference>
<keyword evidence="2" id="KW-0648">Protein biosynthesis</keyword>
<evidence type="ECO:0000313" key="5">
    <source>
        <dbReference type="EMBL" id="GCC16360.1"/>
    </source>
</evidence>
<dbReference type="InterPro" id="IPR002314">
    <property type="entry name" value="aa-tRNA-synt_IIb"/>
</dbReference>
<dbReference type="AlphaFoldDB" id="A0A401RDY5"/>
<organism evidence="5 6">
    <name type="scientific">Chiloscyllium punctatum</name>
    <name type="common">Brownbanded bambooshark</name>
    <name type="synonym">Hemiscyllium punctatum</name>
    <dbReference type="NCBI Taxonomy" id="137246"/>
    <lineage>
        <taxon>Eukaryota</taxon>
        <taxon>Metazoa</taxon>
        <taxon>Chordata</taxon>
        <taxon>Craniata</taxon>
        <taxon>Vertebrata</taxon>
        <taxon>Chondrichthyes</taxon>
        <taxon>Elasmobranchii</taxon>
        <taxon>Galeomorphii</taxon>
        <taxon>Galeoidea</taxon>
        <taxon>Orectolobiformes</taxon>
        <taxon>Hemiscylliidae</taxon>
        <taxon>Chiloscyllium</taxon>
    </lineage>
</organism>
<dbReference type="STRING" id="137246.A0A401RDY5"/>
<evidence type="ECO:0000256" key="1">
    <source>
        <dbReference type="ARBA" id="ARBA00008226"/>
    </source>
</evidence>
<dbReference type="Pfam" id="PF00587">
    <property type="entry name" value="tRNA-synt_2b"/>
    <property type="match status" value="1"/>
</dbReference>
<evidence type="ECO:0000256" key="2">
    <source>
        <dbReference type="ARBA" id="ARBA00022917"/>
    </source>
</evidence>
<dbReference type="OrthoDB" id="5423599at2759"/>
<gene>
    <name evidence="5" type="ORF">chiPu_0022420</name>
</gene>
<dbReference type="GO" id="GO:0006435">
    <property type="term" value="P:threonyl-tRNA aminoacylation"/>
    <property type="evidence" value="ECO:0007669"/>
    <property type="project" value="InterPro"/>
</dbReference>
<name>A0A401RDY5_CHIPU</name>
<dbReference type="SUPFAM" id="SSF55681">
    <property type="entry name" value="Class II aaRS and biotin synthetases"/>
    <property type="match status" value="1"/>
</dbReference>
<dbReference type="GO" id="GO:0005524">
    <property type="term" value="F:ATP binding"/>
    <property type="evidence" value="ECO:0007669"/>
    <property type="project" value="InterPro"/>
</dbReference>
<evidence type="ECO:0000259" key="4">
    <source>
        <dbReference type="Pfam" id="PF00587"/>
    </source>
</evidence>
<evidence type="ECO:0000256" key="3">
    <source>
        <dbReference type="ARBA" id="ARBA00031900"/>
    </source>
</evidence>
<comment type="caution">
    <text evidence="5">The sequence shown here is derived from an EMBL/GenBank/DDBJ whole genome shotgun (WGS) entry which is preliminary data.</text>
</comment>
<dbReference type="InterPro" id="IPR002320">
    <property type="entry name" value="Thr-tRNA-ligase_IIa"/>
</dbReference>